<sequence length="126" mass="13486">MLIIEDEPRIALMIQDALEEVGATSFSFALTENEAVQMAEVQRPAVISADVQLLEGTGPAAVERIYAALGRIPAMFVTGNPDMCEPSYGCEILEKPVTLHQIQAAFERIAPAEVLQAIFKAASGPA</sequence>
<feature type="domain" description="Response regulatory" evidence="2">
    <location>
        <begin position="1"/>
        <end position="110"/>
    </location>
</feature>
<dbReference type="Pfam" id="PF00072">
    <property type="entry name" value="Response_reg"/>
    <property type="match status" value="1"/>
</dbReference>
<dbReference type="SUPFAM" id="SSF52172">
    <property type="entry name" value="CheY-like"/>
    <property type="match status" value="1"/>
</dbReference>
<feature type="modified residue" description="4-aspartylphosphate" evidence="1">
    <location>
        <position position="50"/>
    </location>
</feature>
<dbReference type="AlphaFoldDB" id="A0A840YM75"/>
<evidence type="ECO:0000256" key="1">
    <source>
        <dbReference type="PROSITE-ProRule" id="PRU00169"/>
    </source>
</evidence>
<comment type="caution">
    <text evidence="3">The sequence shown here is derived from an EMBL/GenBank/DDBJ whole genome shotgun (WGS) entry which is preliminary data.</text>
</comment>
<dbReference type="InterPro" id="IPR001789">
    <property type="entry name" value="Sig_transdc_resp-reg_receiver"/>
</dbReference>
<accession>A0A840YM75</accession>
<organism evidence="3 4">
    <name type="scientific">Sphingomonas xinjiangensis</name>
    <dbReference type="NCBI Taxonomy" id="643568"/>
    <lineage>
        <taxon>Bacteria</taxon>
        <taxon>Pseudomonadati</taxon>
        <taxon>Pseudomonadota</taxon>
        <taxon>Alphaproteobacteria</taxon>
        <taxon>Sphingomonadales</taxon>
        <taxon>Sphingomonadaceae</taxon>
        <taxon>Sphingomonas</taxon>
    </lineage>
</organism>
<dbReference type="Proteomes" id="UP000527143">
    <property type="component" value="Unassembled WGS sequence"/>
</dbReference>
<dbReference type="GO" id="GO:0000160">
    <property type="term" value="P:phosphorelay signal transduction system"/>
    <property type="evidence" value="ECO:0007669"/>
    <property type="project" value="InterPro"/>
</dbReference>
<name>A0A840YM75_9SPHN</name>
<dbReference type="PROSITE" id="PS50110">
    <property type="entry name" value="RESPONSE_REGULATORY"/>
    <property type="match status" value="1"/>
</dbReference>
<evidence type="ECO:0000313" key="4">
    <source>
        <dbReference type="Proteomes" id="UP000527143"/>
    </source>
</evidence>
<reference evidence="3 4" key="1">
    <citation type="submission" date="2020-08" db="EMBL/GenBank/DDBJ databases">
        <title>Genomic Encyclopedia of Type Strains, Phase IV (KMG-IV): sequencing the most valuable type-strain genomes for metagenomic binning, comparative biology and taxonomic classification.</title>
        <authorList>
            <person name="Goeker M."/>
        </authorList>
    </citation>
    <scope>NUCLEOTIDE SEQUENCE [LARGE SCALE GENOMIC DNA]</scope>
    <source>
        <strain evidence="3 4">DSM 26736</strain>
    </source>
</reference>
<evidence type="ECO:0000259" key="2">
    <source>
        <dbReference type="PROSITE" id="PS50110"/>
    </source>
</evidence>
<keyword evidence="4" id="KW-1185">Reference proteome</keyword>
<dbReference type="EMBL" id="JACIJF010000005">
    <property type="protein sequence ID" value="MBB5710826.1"/>
    <property type="molecule type" value="Genomic_DNA"/>
</dbReference>
<dbReference type="InterPro" id="IPR011006">
    <property type="entry name" value="CheY-like_superfamily"/>
</dbReference>
<protein>
    <submittedName>
        <fullName evidence="3">CheY-like chemotaxis protein</fullName>
    </submittedName>
</protein>
<dbReference type="Gene3D" id="3.40.50.2300">
    <property type="match status" value="1"/>
</dbReference>
<keyword evidence="1" id="KW-0597">Phosphoprotein</keyword>
<proteinExistence type="predicted"/>
<evidence type="ECO:0000313" key="3">
    <source>
        <dbReference type="EMBL" id="MBB5710826.1"/>
    </source>
</evidence>
<gene>
    <name evidence="3" type="ORF">FHT02_002066</name>
</gene>